<dbReference type="PANTHER" id="PTHR10098">
    <property type="entry name" value="RAPSYN-RELATED"/>
    <property type="match status" value="1"/>
</dbReference>
<keyword evidence="5" id="KW-1185">Reference proteome</keyword>
<sequence length="963" mass="110448">MKIFRSFKLILYIILLPYTILSQELDKDSLNLIANEIRQKGATLYNTGKHTEALEAFKQFLAYRKKIYGNENYFLATAYSAIGISYKNLGENEKALENYMLAEKNILLRTPLNYSLLGGLYVNIGNVYRAKLDYLNAYNYFNQAISSYKAQTPINKEKLTGAYYSLAEVHFLNNNYQEVLSIAEECYLDADTSNQIYFDNILGGSYYNLNEFEKADSHFQHAISFSQKYYGKGLDLAYAYMSYAEFLSGINNFEKALENLSEAYNILEYFQKEVGPVLSNYYEYEGNIYRNRTINTQEINRFKRDKRQNLLKSIDSYKKGLAALEVSQIDPESSDIKIQQTRSLMDCLDLIKAIGDVYLEIALLDNENKGIDYSENLDYALSCYNNTSNLIQQARKEISNDESKIQLSNLQYQTIGKIIETAYLAYSYSGNQEFLDIAFNNSEQLKSSALFDKIANELAQENSLIPDSLLELERKLNNTIANYSELQYEELNYDEPDSSLLEEYNDKIFNASRQRDELNRFMEESYPDYYQLKYSNSTLSLNDIQDRLERKEAIVEYFLAEPASEKIENGSKADTLSSLYTFFITSDNIEFHKKTLSNSEIQALEETFRFMSSTDYLFTRNEDAKQYCISSHNLYKVLIAPFEQDLSEKHLTIIPDGKLNYISFDGLLKTLPDTSEAIRFNKLNYLVKDVNINYANSVNIFLKNKASKPKLRNHTLAFAPEYNSEKFSLTGLSYILAPLPGVQKEVDEIAKSVNTTIYRSKNASEQNFRNESGNFDILHLAMHAYINDSLPAYSRLAFSQIADSTTLDNDGWLNTADIYNLDLNASMTVLSACNTGVGKLQKGEGLMSLARGFLYAGCPSVVMSLWEVEDAAGTKIMTYFYKYLKAGKTKDEALRLAKLKYLEGSNSRLAHPHYWMSFKCIGDNSPVYTSYDLYFFAILILLIIAFSIDQGIRIKKARRNRQA</sequence>
<gene>
    <name evidence="4" type="ORF">LH29_11635</name>
</gene>
<organism evidence="4 5">
    <name type="scientific">Draconibacterium sediminis</name>
    <dbReference type="NCBI Taxonomy" id="1544798"/>
    <lineage>
        <taxon>Bacteria</taxon>
        <taxon>Pseudomonadati</taxon>
        <taxon>Bacteroidota</taxon>
        <taxon>Bacteroidia</taxon>
        <taxon>Marinilabiliales</taxon>
        <taxon>Prolixibacteraceae</taxon>
        <taxon>Draconibacterium</taxon>
    </lineage>
</organism>
<keyword evidence="2" id="KW-0812">Transmembrane</keyword>
<dbReference type="Pfam" id="PF12770">
    <property type="entry name" value="CHAT"/>
    <property type="match status" value="1"/>
</dbReference>
<dbReference type="Proteomes" id="UP000032544">
    <property type="component" value="Unassembled WGS sequence"/>
</dbReference>
<dbReference type="SUPFAM" id="SSF48452">
    <property type="entry name" value="TPR-like"/>
    <property type="match status" value="2"/>
</dbReference>
<evidence type="ECO:0000256" key="1">
    <source>
        <dbReference type="SAM" id="Coils"/>
    </source>
</evidence>
<keyword evidence="2" id="KW-0472">Membrane</keyword>
<protein>
    <recommendedName>
        <fullName evidence="3">CHAT domain-containing protein</fullName>
    </recommendedName>
</protein>
<name>A0A0D8J9S6_9BACT</name>
<accession>A0A0D8J9S6</accession>
<dbReference type="EMBL" id="JRHC01000002">
    <property type="protein sequence ID" value="KJF43730.1"/>
    <property type="molecule type" value="Genomic_DNA"/>
</dbReference>
<feature type="coiled-coil region" evidence="1">
    <location>
        <begin position="384"/>
        <end position="411"/>
    </location>
</feature>
<dbReference type="Pfam" id="PF13424">
    <property type="entry name" value="TPR_12"/>
    <property type="match status" value="1"/>
</dbReference>
<proteinExistence type="predicted"/>
<reference evidence="4 5" key="1">
    <citation type="submission" date="2014-09" db="EMBL/GenBank/DDBJ databases">
        <title>Draft Genome Sequence of Draconibacterium sp. JN14CK-3.</title>
        <authorList>
            <person name="Dong C."/>
            <person name="Lai Q."/>
            <person name="Shao Z."/>
        </authorList>
    </citation>
    <scope>NUCLEOTIDE SEQUENCE [LARGE SCALE GENOMIC DNA]</scope>
    <source>
        <strain evidence="4 5">JN14CK-3</strain>
    </source>
</reference>
<dbReference type="InterPro" id="IPR024983">
    <property type="entry name" value="CHAT_dom"/>
</dbReference>
<evidence type="ECO:0000256" key="2">
    <source>
        <dbReference type="SAM" id="Phobius"/>
    </source>
</evidence>
<evidence type="ECO:0000313" key="5">
    <source>
        <dbReference type="Proteomes" id="UP000032544"/>
    </source>
</evidence>
<dbReference type="Gene3D" id="1.25.40.10">
    <property type="entry name" value="Tetratricopeptide repeat domain"/>
    <property type="match status" value="2"/>
</dbReference>
<dbReference type="AlphaFoldDB" id="A0A0D8J9S6"/>
<dbReference type="RefSeq" id="WP_045029622.1">
    <property type="nucleotide sequence ID" value="NZ_JRHC01000002.1"/>
</dbReference>
<evidence type="ECO:0000313" key="4">
    <source>
        <dbReference type="EMBL" id="KJF43730.1"/>
    </source>
</evidence>
<keyword evidence="1" id="KW-0175">Coiled coil</keyword>
<feature type="domain" description="CHAT" evidence="3">
    <location>
        <begin position="631"/>
        <end position="923"/>
    </location>
</feature>
<dbReference type="InterPro" id="IPR019734">
    <property type="entry name" value="TPR_rpt"/>
</dbReference>
<dbReference type="Pfam" id="PF13181">
    <property type="entry name" value="TPR_8"/>
    <property type="match status" value="1"/>
</dbReference>
<feature type="transmembrane region" description="Helical" evidence="2">
    <location>
        <begin position="933"/>
        <end position="952"/>
    </location>
</feature>
<dbReference type="OrthoDB" id="9771112at2"/>
<comment type="caution">
    <text evidence="4">The sequence shown here is derived from an EMBL/GenBank/DDBJ whole genome shotgun (WGS) entry which is preliminary data.</text>
</comment>
<dbReference type="InterPro" id="IPR011990">
    <property type="entry name" value="TPR-like_helical_dom_sf"/>
</dbReference>
<evidence type="ECO:0000259" key="3">
    <source>
        <dbReference type="Pfam" id="PF12770"/>
    </source>
</evidence>
<dbReference type="SMART" id="SM00028">
    <property type="entry name" value="TPR"/>
    <property type="match status" value="6"/>
</dbReference>
<keyword evidence="2" id="KW-1133">Transmembrane helix</keyword>
<dbReference type="STRING" id="1544798.LH29_11635"/>